<evidence type="ECO:0000313" key="2">
    <source>
        <dbReference type="EMBL" id="CAF4068036.1"/>
    </source>
</evidence>
<comment type="caution">
    <text evidence="2">The sequence shown here is derived from an EMBL/GenBank/DDBJ whole genome shotgun (WGS) entry which is preliminary data.</text>
</comment>
<dbReference type="EMBL" id="CAJOBA010038855">
    <property type="protein sequence ID" value="CAF4068036.1"/>
    <property type="molecule type" value="Genomic_DNA"/>
</dbReference>
<name>A0A8S2PVV9_9BILA</name>
<evidence type="ECO:0000313" key="1">
    <source>
        <dbReference type="EMBL" id="CAF1261467.1"/>
    </source>
</evidence>
<protein>
    <submittedName>
        <fullName evidence="2">Uncharacterized protein</fullName>
    </submittedName>
</protein>
<dbReference type="AlphaFoldDB" id="A0A8S2PVV9"/>
<accession>A0A8S2PVV9</accession>
<organism evidence="2 3">
    <name type="scientific">Didymodactylos carnosus</name>
    <dbReference type="NCBI Taxonomy" id="1234261"/>
    <lineage>
        <taxon>Eukaryota</taxon>
        <taxon>Metazoa</taxon>
        <taxon>Spiralia</taxon>
        <taxon>Gnathifera</taxon>
        <taxon>Rotifera</taxon>
        <taxon>Eurotatoria</taxon>
        <taxon>Bdelloidea</taxon>
        <taxon>Philodinida</taxon>
        <taxon>Philodinidae</taxon>
        <taxon>Didymodactylos</taxon>
    </lineage>
</organism>
<dbReference type="EMBL" id="CAJNOK010017300">
    <property type="protein sequence ID" value="CAF1261467.1"/>
    <property type="molecule type" value="Genomic_DNA"/>
</dbReference>
<evidence type="ECO:0000313" key="3">
    <source>
        <dbReference type="Proteomes" id="UP000682733"/>
    </source>
</evidence>
<sequence length="628" mass="73637">MLHLEDLANEWLLDLLEYYVAPNDVLNGFLNLNSRLNSLIHQIRFKIDLSSAIRTNTGREVLSLLPCLTASSSLHQIYHLILSDDSFQNQTTIFSRIVDLRSLINLRSLVLLRPRANDLIEAFVEKLPFLLHLQTFSIEIPSDNDYSYIVDCIYRIFSNIPTALTKCIIHFDFLSLAVYDTAVTTSPHSILSNLKYLSICLYSLDDLLQLINYIRQIEYLDVELLQSKGIDHTTTIIANNIPSLLPNLNYFKLTMAGISFDHIQLLFQNHLSLTYLSLTSYYRLSREYLNADRWEKVIQSLPNLKQFHLNIKVTDTDIVHTEKYELAIFQRGQFWLDRHIYFAYRYDYDLEQLFIYTVPYESNELHLSLSTNKLNHPITTFPPTQMYDSVDTILLNVYASSSESQTPIPFWTYKNTTRLCIHIWSAFVLNRSALDYLQHIFTNSNKIHLLRIRFLTLSRIQPELIDPQLLSTLLIYGRHIHTLSIPFALLYSQMTTSTINNDKYIPENLIVLFRNLNRMIRHLDFFCSSMTVSLLSEEFCQIFSECQTLESIKVRTLNDCFRLLELFIKNMRYLKQLNMFLVPSSTTEEQTEIFTLDVVKQLETNIILKYRQNYYIVFKPIMLSIDLL</sequence>
<reference evidence="2" key="1">
    <citation type="submission" date="2021-02" db="EMBL/GenBank/DDBJ databases">
        <authorList>
            <person name="Nowell W R."/>
        </authorList>
    </citation>
    <scope>NUCLEOTIDE SEQUENCE</scope>
</reference>
<proteinExistence type="predicted"/>
<gene>
    <name evidence="1" type="ORF">OVA965_LOCUS26749</name>
    <name evidence="2" type="ORF">TMI583_LOCUS27490</name>
</gene>
<dbReference type="Proteomes" id="UP000682733">
    <property type="component" value="Unassembled WGS sequence"/>
</dbReference>
<dbReference type="Proteomes" id="UP000677228">
    <property type="component" value="Unassembled WGS sequence"/>
</dbReference>